<keyword evidence="4 9" id="KW-0808">Transferase</keyword>
<dbReference type="RefSeq" id="WP_118994232.1">
    <property type="nucleotide sequence ID" value="NZ_CP022987.1"/>
</dbReference>
<dbReference type="UniPathway" id="UPA00666"/>
<protein>
    <recommendedName>
        <fullName evidence="9">Apolipoprotein N-acyltransferase</fullName>
        <shortName evidence="9">ALP N-acyltransferase</shortName>
        <ecNumber evidence="9">2.3.1.269</ecNumber>
    </recommendedName>
</protein>
<evidence type="ECO:0000313" key="12">
    <source>
        <dbReference type="Proteomes" id="UP000283474"/>
    </source>
</evidence>
<feature type="transmembrane region" description="Helical" evidence="9">
    <location>
        <begin position="108"/>
        <end position="132"/>
    </location>
</feature>
<dbReference type="Pfam" id="PF00795">
    <property type="entry name" value="CN_hydrolase"/>
    <property type="match status" value="1"/>
</dbReference>
<evidence type="ECO:0000256" key="3">
    <source>
        <dbReference type="ARBA" id="ARBA00022475"/>
    </source>
</evidence>
<dbReference type="PANTHER" id="PTHR38686:SF1">
    <property type="entry name" value="APOLIPOPROTEIN N-ACYLTRANSFERASE"/>
    <property type="match status" value="1"/>
</dbReference>
<dbReference type="CDD" id="cd07571">
    <property type="entry name" value="ALP_N-acyl_transferase"/>
    <property type="match status" value="1"/>
</dbReference>
<keyword evidence="6 9" id="KW-1133">Transmembrane helix</keyword>
<name>A0A410GC85_9BURK</name>
<dbReference type="EC" id="2.3.1.269" evidence="9"/>
<dbReference type="KEGG" id="pus:CKA81_08780"/>
<dbReference type="AlphaFoldDB" id="A0A410GC85"/>
<evidence type="ECO:0000256" key="6">
    <source>
        <dbReference type="ARBA" id="ARBA00022989"/>
    </source>
</evidence>
<dbReference type="InterPro" id="IPR036526">
    <property type="entry name" value="C-N_Hydrolase_sf"/>
</dbReference>
<feature type="transmembrane region" description="Helical" evidence="9">
    <location>
        <begin position="41"/>
        <end position="58"/>
    </location>
</feature>
<dbReference type="GO" id="GO:0042158">
    <property type="term" value="P:lipoprotein biosynthetic process"/>
    <property type="evidence" value="ECO:0007669"/>
    <property type="project" value="UniProtKB-UniRule"/>
</dbReference>
<feature type="transmembrane region" description="Helical" evidence="9">
    <location>
        <begin position="70"/>
        <end position="96"/>
    </location>
</feature>
<dbReference type="EMBL" id="CP022987">
    <property type="protein sequence ID" value="QAA93922.1"/>
    <property type="molecule type" value="Genomic_DNA"/>
</dbReference>
<keyword evidence="8 9" id="KW-0012">Acyltransferase</keyword>
<feature type="transmembrane region" description="Helical" evidence="9">
    <location>
        <begin position="182"/>
        <end position="201"/>
    </location>
</feature>
<comment type="similarity">
    <text evidence="2 9">Belongs to the CN hydrolase family. Apolipoprotein N-acyltransferase subfamily.</text>
</comment>
<keyword evidence="5 9" id="KW-0812">Transmembrane</keyword>
<evidence type="ECO:0000256" key="7">
    <source>
        <dbReference type="ARBA" id="ARBA00023136"/>
    </source>
</evidence>
<evidence type="ECO:0000256" key="8">
    <source>
        <dbReference type="ARBA" id="ARBA00023315"/>
    </source>
</evidence>
<keyword evidence="3 9" id="KW-1003">Cell membrane</keyword>
<dbReference type="Pfam" id="PF20154">
    <property type="entry name" value="LNT_N"/>
    <property type="match status" value="1"/>
</dbReference>
<reference evidence="11 12" key="1">
    <citation type="submission" date="2017-08" db="EMBL/GenBank/DDBJ databases">
        <authorList>
            <person name="Park S.-J."/>
            <person name="Kim H."/>
        </authorList>
    </citation>
    <scope>NUCLEOTIDE SEQUENCE [LARGE SCALE GENOMIC DNA]</scope>
    <source>
        <strain evidence="12">ye3</strain>
    </source>
</reference>
<keyword evidence="7 9" id="KW-0472">Membrane</keyword>
<dbReference type="InterPro" id="IPR003010">
    <property type="entry name" value="C-N_Hydrolase"/>
</dbReference>
<proteinExistence type="inferred from homology"/>
<evidence type="ECO:0000256" key="4">
    <source>
        <dbReference type="ARBA" id="ARBA00022679"/>
    </source>
</evidence>
<dbReference type="HAMAP" id="MF_01148">
    <property type="entry name" value="Lnt"/>
    <property type="match status" value="1"/>
</dbReference>
<dbReference type="Proteomes" id="UP000283474">
    <property type="component" value="Chromosome"/>
</dbReference>
<evidence type="ECO:0000259" key="10">
    <source>
        <dbReference type="PROSITE" id="PS50263"/>
    </source>
</evidence>
<keyword evidence="11" id="KW-0449">Lipoprotein</keyword>
<feature type="domain" description="CN hydrolase" evidence="10">
    <location>
        <begin position="216"/>
        <end position="478"/>
    </location>
</feature>
<evidence type="ECO:0000256" key="5">
    <source>
        <dbReference type="ARBA" id="ARBA00022692"/>
    </source>
</evidence>
<dbReference type="PROSITE" id="PS50263">
    <property type="entry name" value="CN_HYDROLASE"/>
    <property type="match status" value="1"/>
</dbReference>
<feature type="transmembrane region" description="Helical" evidence="9">
    <location>
        <begin position="144"/>
        <end position="170"/>
    </location>
</feature>
<comment type="function">
    <text evidence="9">Catalyzes the phospholipid dependent N-acylation of the N-terminal cysteine of apolipoprotein, the last step in lipoprotein maturation.</text>
</comment>
<dbReference type="InterPro" id="IPR004563">
    <property type="entry name" value="Apolipo_AcylTrfase"/>
</dbReference>
<dbReference type="GO" id="GO:0005886">
    <property type="term" value="C:plasma membrane"/>
    <property type="evidence" value="ECO:0007669"/>
    <property type="project" value="UniProtKB-SubCell"/>
</dbReference>
<evidence type="ECO:0000256" key="2">
    <source>
        <dbReference type="ARBA" id="ARBA00010065"/>
    </source>
</evidence>
<accession>A0A410GC85</accession>
<evidence type="ECO:0000256" key="1">
    <source>
        <dbReference type="ARBA" id="ARBA00004651"/>
    </source>
</evidence>
<comment type="subcellular location">
    <subcellularLocation>
        <location evidence="1 9">Cell membrane</location>
        <topology evidence="1 9">Multi-pass membrane protein</topology>
    </subcellularLocation>
</comment>
<organism evidence="11 12">
    <name type="scientific">Pollutimonas thiosulfatoxidans</name>
    <dbReference type="NCBI Taxonomy" id="2028345"/>
    <lineage>
        <taxon>Bacteria</taxon>
        <taxon>Pseudomonadati</taxon>
        <taxon>Pseudomonadota</taxon>
        <taxon>Betaproteobacteria</taxon>
        <taxon>Burkholderiales</taxon>
        <taxon>Alcaligenaceae</taxon>
        <taxon>Pollutimonas</taxon>
    </lineage>
</organism>
<comment type="pathway">
    <text evidence="9">Protein modification; lipoprotein biosynthesis (N-acyl transfer).</text>
</comment>
<dbReference type="SUPFAM" id="SSF56317">
    <property type="entry name" value="Carbon-nitrogen hydrolase"/>
    <property type="match status" value="1"/>
</dbReference>
<dbReference type="NCBIfam" id="TIGR00546">
    <property type="entry name" value="lnt"/>
    <property type="match status" value="1"/>
</dbReference>
<gene>
    <name evidence="9" type="primary">lnt</name>
    <name evidence="11" type="ORF">CKA81_08780</name>
</gene>
<dbReference type="PANTHER" id="PTHR38686">
    <property type="entry name" value="APOLIPOPROTEIN N-ACYLTRANSFERASE"/>
    <property type="match status" value="1"/>
</dbReference>
<comment type="catalytic activity">
    <reaction evidence="9">
        <text>N-terminal S-1,2-diacyl-sn-glyceryl-L-cysteinyl-[lipoprotein] + a glycerophospholipid = N-acyl-S-1,2-diacyl-sn-glyceryl-L-cysteinyl-[lipoprotein] + a 2-acyl-sn-glycero-3-phospholipid + H(+)</text>
        <dbReference type="Rhea" id="RHEA:48228"/>
        <dbReference type="Rhea" id="RHEA-COMP:14681"/>
        <dbReference type="Rhea" id="RHEA-COMP:14684"/>
        <dbReference type="ChEBI" id="CHEBI:15378"/>
        <dbReference type="ChEBI" id="CHEBI:136912"/>
        <dbReference type="ChEBI" id="CHEBI:140656"/>
        <dbReference type="ChEBI" id="CHEBI:140657"/>
        <dbReference type="ChEBI" id="CHEBI:140660"/>
        <dbReference type="EC" id="2.3.1.269"/>
    </reaction>
</comment>
<dbReference type="OrthoDB" id="9804277at2"/>
<dbReference type="InterPro" id="IPR045378">
    <property type="entry name" value="LNT_N"/>
</dbReference>
<keyword evidence="12" id="KW-1185">Reference proteome</keyword>
<dbReference type="Gene3D" id="3.60.110.10">
    <property type="entry name" value="Carbon-nitrogen hydrolase"/>
    <property type="match status" value="1"/>
</dbReference>
<evidence type="ECO:0000313" key="11">
    <source>
        <dbReference type="EMBL" id="QAA93922.1"/>
    </source>
</evidence>
<feature type="transmembrane region" description="Helical" evidence="9">
    <location>
        <begin position="12"/>
        <end position="29"/>
    </location>
</feature>
<sequence>MTFAIGPLPSWSLAIVQIASLAVLVRVVGDAKSLKQAAIRGWWFGAVSFGVGLYWLFISMNHYGGLSATLAAAGVIALSAFLALFTGIACAIFSWLRPPSLRTAPLMGALAWSGAWASMEWLRAVAFSGFPWLNIGYAHVDSPLAGWATVLGVHGTALSAAFVAAALAALCSSPTSLRRPAIFTLSALVVVVGVGELLTHVEWASAEGKPLNIRLVQGNIKQSQKFDPALLELGIARHLQLATKPPLPDEPVPDLIVLPETVLPVFQDQLEAHVWKAWRDVAERQHSTIAMGAPLRIAQTNGEFRYTNSAIGFDASTPVQQLIEGTMPQRYDKRHLVPWGEYVPPGFEWFVQMLDIPMGEFDRGPIRQTPFTVGEQQLAFNICYEDVFGPEILPALLASSGSDEGASVIVNISNLGWFGDTWALRQHLQIGRLRSIETARPMVTSTNTGITASIDPHGRVLAALPPHRSGVLPVTVQGMTGLTPYTRFGDSPVLMLVAVFLVIAVRCRYSRRLSSMWHSNALQSSSGSNGGI</sequence>
<evidence type="ECO:0000256" key="9">
    <source>
        <dbReference type="HAMAP-Rule" id="MF_01148"/>
    </source>
</evidence>
<dbReference type="GO" id="GO:0016410">
    <property type="term" value="F:N-acyltransferase activity"/>
    <property type="evidence" value="ECO:0007669"/>
    <property type="project" value="UniProtKB-UniRule"/>
</dbReference>
<feature type="transmembrane region" description="Helical" evidence="9">
    <location>
        <begin position="492"/>
        <end position="509"/>
    </location>
</feature>